<evidence type="ECO:0000256" key="1">
    <source>
        <dbReference type="ARBA" id="ARBA00006914"/>
    </source>
</evidence>
<name>A0ABX5MJX6_9BURK</name>
<evidence type="ECO:0000256" key="4">
    <source>
        <dbReference type="RuleBase" id="RU003651"/>
    </source>
</evidence>
<dbReference type="InterPro" id="IPR003959">
    <property type="entry name" value="ATPase_AAA_core"/>
</dbReference>
<dbReference type="CDD" id="cd19481">
    <property type="entry name" value="RecA-like_protease"/>
    <property type="match status" value="1"/>
</dbReference>
<dbReference type="InterPro" id="IPR003593">
    <property type="entry name" value="AAA+_ATPase"/>
</dbReference>
<evidence type="ECO:0000256" key="2">
    <source>
        <dbReference type="ARBA" id="ARBA00022741"/>
    </source>
</evidence>
<evidence type="ECO:0000313" key="6">
    <source>
        <dbReference type="EMBL" id="PXX07604.1"/>
    </source>
</evidence>
<gene>
    <name evidence="6" type="ORF">C7400_12959</name>
</gene>
<protein>
    <submittedName>
        <fullName evidence="6">ATPase family protein associated with various cellular activities (AAA)</fullName>
    </submittedName>
</protein>
<dbReference type="InterPro" id="IPR003960">
    <property type="entry name" value="ATPase_AAA_CS"/>
</dbReference>
<keyword evidence="2 4" id="KW-0547">Nucleotide-binding</keyword>
<comment type="similarity">
    <text evidence="1 4">Belongs to the AAA ATPase family.</text>
</comment>
<reference evidence="6 7" key="1">
    <citation type="submission" date="2018-05" db="EMBL/GenBank/DDBJ databases">
        <title>Genomic Encyclopedia of Type Strains, Phase IV (KMG-V): Genome sequencing to study the core and pangenomes of soil and plant-associated prokaryotes.</title>
        <authorList>
            <person name="Whitman W."/>
        </authorList>
    </citation>
    <scope>NUCLEOTIDE SEQUENCE [LARGE SCALE GENOMIC DNA]</scope>
    <source>
        <strain evidence="6 7">SIr-6563</strain>
    </source>
</reference>
<proteinExistence type="inferred from homology"/>
<dbReference type="InterPro" id="IPR027417">
    <property type="entry name" value="P-loop_NTPase"/>
</dbReference>
<dbReference type="Pfam" id="PF00004">
    <property type="entry name" value="AAA"/>
    <property type="match status" value="1"/>
</dbReference>
<keyword evidence="7" id="KW-1185">Reference proteome</keyword>
<accession>A0ABX5MJX6</accession>
<dbReference type="Gene3D" id="3.40.50.300">
    <property type="entry name" value="P-loop containing nucleotide triphosphate hydrolases"/>
    <property type="match status" value="1"/>
</dbReference>
<dbReference type="SMART" id="SM00382">
    <property type="entry name" value="AAA"/>
    <property type="match status" value="1"/>
</dbReference>
<dbReference type="PANTHER" id="PTHR23073">
    <property type="entry name" value="26S PROTEASOME REGULATORY SUBUNIT"/>
    <property type="match status" value="1"/>
</dbReference>
<dbReference type="InterPro" id="IPR050221">
    <property type="entry name" value="26S_Proteasome_ATPase"/>
</dbReference>
<evidence type="ECO:0000259" key="5">
    <source>
        <dbReference type="SMART" id="SM00382"/>
    </source>
</evidence>
<dbReference type="PROSITE" id="PS00674">
    <property type="entry name" value="AAA"/>
    <property type="match status" value="1"/>
</dbReference>
<keyword evidence="3 4" id="KW-0067">ATP-binding</keyword>
<dbReference type="Proteomes" id="UP000247515">
    <property type="component" value="Unassembled WGS sequence"/>
</dbReference>
<organism evidence="6 7">
    <name type="scientific">Paraburkholderia tropica</name>
    <dbReference type="NCBI Taxonomy" id="92647"/>
    <lineage>
        <taxon>Bacteria</taxon>
        <taxon>Pseudomonadati</taxon>
        <taxon>Pseudomonadota</taxon>
        <taxon>Betaproteobacteria</taxon>
        <taxon>Burkholderiales</taxon>
        <taxon>Burkholderiaceae</taxon>
        <taxon>Paraburkholderia</taxon>
    </lineage>
</organism>
<dbReference type="EMBL" id="QJJV01000029">
    <property type="protein sequence ID" value="PXX07604.1"/>
    <property type="molecule type" value="Genomic_DNA"/>
</dbReference>
<evidence type="ECO:0000313" key="7">
    <source>
        <dbReference type="Proteomes" id="UP000247515"/>
    </source>
</evidence>
<feature type="domain" description="AAA+ ATPase" evidence="5">
    <location>
        <begin position="160"/>
        <end position="292"/>
    </location>
</feature>
<comment type="caution">
    <text evidence="6">The sequence shown here is derived from an EMBL/GenBank/DDBJ whole genome shotgun (WGS) entry which is preliminary data.</text>
</comment>
<dbReference type="SUPFAM" id="SSF52540">
    <property type="entry name" value="P-loop containing nucleoside triphosphate hydrolases"/>
    <property type="match status" value="1"/>
</dbReference>
<evidence type="ECO:0000256" key="3">
    <source>
        <dbReference type="ARBA" id="ARBA00022840"/>
    </source>
</evidence>
<sequence>MIVAPSTRSTWARRLAVQGVDASRRGRRIECAPVYSKKSTFIYMVMARADLLVNLVRAGTQGDQKLFRSTVEALAADERAKRHTQLADKLEENLRAAATPQRGPEVVRSFDGGHGGLLYEIEPRRPLEAMLLPDEVDRAARELIEEQHRRDLLRSYGLEPRHRVLLSGPPGNGKTTLAEAIAFELMVPLFVVRYEAVVGSFLGETSGRLKRLFDFTRTHNCVLFFDEFDTLGKERGDTHETGEIKRVVSSLLLQIDALPSHVVVVTATNHAELLDRAVWRRFQLRLELPVPTHAQRTAWFEKFQEQIGTSLGMSPKTLATRLKVNSFSELEQFCQDIHRRYVLSLPSGNIKDIVATRIEQWAHRLSGE</sequence>